<feature type="domain" description="Cadherin" evidence="22">
    <location>
        <begin position="1693"/>
        <end position="1791"/>
    </location>
</feature>
<dbReference type="SUPFAM" id="SSF57667">
    <property type="entry name" value="beta-beta-alpha zinc fingers"/>
    <property type="match status" value="3"/>
</dbReference>
<dbReference type="GO" id="GO:0005524">
    <property type="term" value="F:ATP binding"/>
    <property type="evidence" value="ECO:0007669"/>
    <property type="project" value="InterPro"/>
</dbReference>
<dbReference type="InterPro" id="IPR015919">
    <property type="entry name" value="Cadherin-like_sf"/>
</dbReference>
<evidence type="ECO:0000256" key="1">
    <source>
        <dbReference type="ARBA" id="ARBA00004123"/>
    </source>
</evidence>
<evidence type="ECO:0000256" key="12">
    <source>
        <dbReference type="ARBA" id="ARBA00023125"/>
    </source>
</evidence>
<feature type="compositionally biased region" description="Low complexity" evidence="18">
    <location>
        <begin position="243"/>
        <end position="263"/>
    </location>
</feature>
<dbReference type="Gene3D" id="1.10.510.10">
    <property type="entry name" value="Transferase(Phosphotransferase) domain 1"/>
    <property type="match status" value="1"/>
</dbReference>
<keyword evidence="11" id="KW-0805">Transcription regulation</keyword>
<feature type="transmembrane region" description="Helical" evidence="19">
    <location>
        <begin position="2617"/>
        <end position="2640"/>
    </location>
</feature>
<dbReference type="GO" id="GO:0008270">
    <property type="term" value="F:zinc ion binding"/>
    <property type="evidence" value="ECO:0007669"/>
    <property type="project" value="UniProtKB-KW"/>
</dbReference>
<feature type="compositionally biased region" description="Basic and acidic residues" evidence="18">
    <location>
        <begin position="1997"/>
        <end position="2010"/>
    </location>
</feature>
<evidence type="ECO:0000259" key="22">
    <source>
        <dbReference type="PROSITE" id="PS50268"/>
    </source>
</evidence>
<feature type="domain" description="Cadherin" evidence="22">
    <location>
        <begin position="1148"/>
        <end position="1251"/>
    </location>
</feature>
<dbReference type="SMART" id="SM00219">
    <property type="entry name" value="TyrKc"/>
    <property type="match status" value="1"/>
</dbReference>
<feature type="compositionally biased region" description="Low complexity" evidence="18">
    <location>
        <begin position="427"/>
        <end position="437"/>
    </location>
</feature>
<feature type="domain" description="C2H2-type" evidence="21">
    <location>
        <begin position="162"/>
        <end position="189"/>
    </location>
</feature>
<feature type="domain" description="C2H2-type" evidence="21">
    <location>
        <begin position="190"/>
        <end position="217"/>
    </location>
</feature>
<feature type="compositionally biased region" description="Basic residues" evidence="18">
    <location>
        <begin position="1984"/>
        <end position="1996"/>
    </location>
</feature>
<evidence type="ECO:0000256" key="3">
    <source>
        <dbReference type="ARBA" id="ARBA00006991"/>
    </source>
</evidence>
<feature type="compositionally biased region" description="Low complexity" evidence="18">
    <location>
        <begin position="595"/>
        <end position="608"/>
    </location>
</feature>
<evidence type="ECO:0000256" key="18">
    <source>
        <dbReference type="SAM" id="MobiDB-lite"/>
    </source>
</evidence>
<dbReference type="PROSITE" id="PS50011">
    <property type="entry name" value="PROTEIN_KINASE_DOM"/>
    <property type="match status" value="1"/>
</dbReference>
<feature type="region of interest" description="Disordered" evidence="18">
    <location>
        <begin position="49"/>
        <end position="70"/>
    </location>
</feature>
<dbReference type="Proteomes" id="UP001175271">
    <property type="component" value="Unassembled WGS sequence"/>
</dbReference>
<dbReference type="Gene3D" id="2.60.40.60">
    <property type="entry name" value="Cadherins"/>
    <property type="match status" value="6"/>
</dbReference>
<feature type="transmembrane region" description="Helical" evidence="19">
    <location>
        <begin position="3045"/>
        <end position="3064"/>
    </location>
</feature>
<dbReference type="GO" id="GO:0004713">
    <property type="term" value="F:protein tyrosine kinase activity"/>
    <property type="evidence" value="ECO:0007669"/>
    <property type="project" value="InterPro"/>
</dbReference>
<sequence>MTTGECCYVCNECPNSYATLPELEQHLSEGHIGLKTEIIEKMAVDEGIDQDHGVNSPSSSDSTSDDSVDMEEKPNVYHCRFCPKVFDDRSQLNVHYTHTHRDKPQYVCETCGVVFGVKRELSTHMRIHSGEQPHKCTQCGKEFGTRQLLKKHWMWHTGERSHVCPHCDKAFFQKGHLTQHLMIHAGGRPHRCQLCHKTFIFKFDLNRHMKIHAERGHLCSKCGRSFLKQASLEEHALKCKGSPALARSRSSTRTSTPLMTMTSDSAATPTSEPSVASPKTTTPIPPLVPQLNMLNFGTPTQAPSLPANINTEDFAKLAFFLQQQRALATLTAQNFANSQLLKGQTPFNGLATVLNGSNNHFCNFCQKTFPSQVTLQLHLNFQHMKNGVFVPHAVEEPTVTYAANGTSIFGHPLAGIKTEEPSHSHSESATNSSCASSPIKGSPMENHSPTNTVSDVDQFSGRSESPESEKPCDQCNVYARRNLELEAENSLNCQQNADEDEDMLIDDQRKMNEAAENDSEPLVLSTDLDKQMQANPIPLMPNNEDAEFLEKKTLARLIEALKEKDSMQNSNGGPEIRMQSTGDEPVPLKELMTPEDSMSMSEESSGETPESESKEALEIWENPEVFDQIIGIPGDATEGSTVVQLTAHHPLNLSMDFLCINPQIVICYSDKFANNKYQLRIALNDAADIPNHFIIRFHVLVPDQRTGADMIFEDKTYVLNFSYEADQTTPYPASKSTVMNVVVNSNQLQANHNVKPVFEFMPQFEKDTYDVTVLEGVNEKPMTMAIIYFMSRVNGPAPTFAVVDDTLEWFEIGEITSQQDPNRVLSAVKLMLRKGISAMKKNIDLPYRFMIEAKQADTTAHATVNVDLLSFDEPQAAKDDKATETSATIVTPKLPVSPSTPSSLTTTTANPETEEPAKATPSIVTPKLRASSATPAPPSSTTTTQVTVDDAMDKELQHVETTNKEEEQLTTLAVTVTSSTNSPETTAELTTKLLTEMQSTTVVTESTTTTTIRTTPKQTPPTTLPEIDVSLIVTGAPNGKAVVSELLRNGESVPDLEIRVMADQEHNNELVDLELSSTEAFIIRPRRIQIGGTAQLIVANNHLLDYETYPTTFTVEIRALLKNNHNIVRTEKIKFEKKDELDHAPYFAQASYEFEVAENSVTGEAVGQLSVRDEDKTDELSFELFGENTELFSVNDNVLIVSCKTAMPCLDREQTSIYYFALVATDKAGHSSDPVTITIHVNDKNDNGPKIDLSDDVLRISNGELLAPFVFKVTDADLIPRFTIETDGSAAGFLEVSKVSGGLHQIRPKIANIPFAGNFELELTAKDPSNEVSPDKKIVKVQVKNTISKAHFRRARYERTITTEKIHKGNPLVQLELEGVPIDTVRFVILNNNPGWLSIDDYGGNVFVGDTPTKGVASGHRTVDIGVIDRQSKTILAQTQLILTIIGSRKTESIFKERLYTHVVSKEAPIANAVIALSTTEDKPSMLVISDSITAWNTEHKPEHFPATAVTIEGNNVVLGVEHTSKLRSLQLQVASVEDMSDRALVTVYFSSDPVKVAQKKKQDSKPQFVAPWTPESIVIPVKLVEEAPVGQIAASLPAYDPMTGNRITAVELTGQMADFFSIDPVTQDILVAKRIDFESLSQEMKAFDMELIAGEDEYKTKAVLRFQIIDVDDNMPRIEFLDDNIKNNVIVVMENSPPGTEIARFKVLDDDVLDGNQKFSYQVSGFMHDNFQIREMPEFMVVVVSPAADLDREKTERMEIVIKVTDTAGNSNVANLIITLDDQNDNAPKFLDSKVSVKVTENWQIGSTITRLIVSDKDLNENSRFSFYLAEDSSPYFDVDEDSGVVTTVKNLNGLARIEPYKVNVICKDNGRPQLSAVAIVSVTIVEAVLISNEGKNELTIQSPPIGYVLKLSENTPPNQRIYQVKAQLGSYDVADIKYSLTPISKKDDGLLNIDETSGEIFTAKRLDYETTHRITKKLNKLLRRGRRSKNRKAKPTSEADSERLRHLDEDEANSKQSSELEKSHEIQNNPKLFFRMWIIANLRSLAAELDFHLKALNNKNRKSLTTPCEIKTNLPICIDESSPTAYQESIGCESGYLSGHEHRGSSSGYESTELSPTCQHRDLRTAILRRSSDGIVITATPAKRWVRTPDIPTPISVDTWSEEEALVFDIDSSLAFVKARVSETKYVTTVFQMSAGGIEHLVSDVIGEFSRWLGTASSLLGIACEVLVTARAVFQEGRTDSRLIYVEIIDEDDNEPVFPQNSEETPYLLVVGDEKQKIGKVVAFDVDSSPLNSIYYYLLPSCSNRKGHFSIDHITGEVTFNQPLSALNESRIHLCALASPDADLGSAPEIAFDRHNRSMASITVRTEEQIAAEQKPADPLVVFKNNSHVTLDSTLMDARVPVTEQLASDNSLNYRISNVEFTKAEYDENDEKNKKPISLFSLSPTTGDLHVDTDLITHSEGIYKINVDANMKLTNTRFASLQSEVHYVNPDAKLKFTFDQSRDVMGLNLAEFERKLTDAVRSEGLGSDLTVFLRRPELYKDIDGYNSNKSTACFYVVRNNTILSIEHAVEAISASANSESPLTRLYQVYKVINIERCSDEVASRRIGQFLSPYTIVWITITLVCLLILVAMFGYMCFLTRYRDHLKRKELNFAAKVEKTPPVEDFTIPQFVNINLTSKCNQTITHQLHFGRKKKRTAVSNSLYDDIQKWKDSETDEMQTLLNYSKVTTDDAMVVLDTIQGSIEDDNRQPLAAVKKKTFTIITDFIDKELFVKVNNLTGNNTQIFVLTNWEKLDETMKDFGNVNLLMSSNNEHRFCKDIPYEWHTDHRPARAHINVYLSETSDLSKTGDHIASMLDGDGCSLTDSTKTMSDYATIYYEQGVLSLPWVQDQTAPFAKHCISNLADQKPKSRASRLSACSEKKPFYDNLLKDLNTPSPLPTYNVLIGEHIPDCFISLISTDSKCSNCSNIFLDLLIDGAYLSGLEVYSHVYKPLNKANIFSVRRDNHVTTNIADLTVCRETIPARSLHEMKPYTPPKSLSRALERFFLIILIATTSVTATGAFLYRKLHRKRMELLEEMRELSLQPGSFKKAKECPKVARLPWEIKSDRIHLDYEFPLGEGTISVVYLGKLKGKSPVMQWIDRVEMKQFQDCAVAVRVPRRFDEVEEQQLLREINSMKVLKHHTYINVLLGWTSKDNLVCTVLELTHTSLTKYLAQLRDGVSSSDTALTASLIPYRHFLQIMWQICEAMVYITSKGLVHRDIAARNILLTTGLRVKLSGFGFCSEASDPAFAPGAATINALPVRWVAPEALEGRFSESSDVWSFGIALDEVYSLGETPYGEMKPEEFVQAIKCGERLRKPEFASEEMYNIMVRCWHKYPERRPHFAELQEKFHCMIEHYHDNPAFELNDT</sequence>
<keyword evidence="5" id="KW-0479">Metal-binding</keyword>
<feature type="region of interest" description="Disordered" evidence="18">
    <location>
        <begin position="412"/>
        <end position="472"/>
    </location>
</feature>
<evidence type="ECO:0000256" key="5">
    <source>
        <dbReference type="ARBA" id="ARBA00022723"/>
    </source>
</evidence>
<comment type="similarity">
    <text evidence="3">Belongs to the krueppel C2H2-type zinc-finger protein family.</text>
</comment>
<keyword evidence="15" id="KW-0539">Nucleus</keyword>
<dbReference type="FunFam" id="3.30.160.60:FF:001370">
    <property type="entry name" value="Zinc finger protein"/>
    <property type="match status" value="1"/>
</dbReference>
<evidence type="ECO:0000256" key="13">
    <source>
        <dbReference type="ARBA" id="ARBA00023136"/>
    </source>
</evidence>
<dbReference type="InterPro" id="IPR000719">
    <property type="entry name" value="Prot_kinase_dom"/>
</dbReference>
<dbReference type="FunFam" id="3.30.200.20:FF:000855">
    <property type="entry name" value="Protein CBG11187"/>
    <property type="match status" value="1"/>
</dbReference>
<evidence type="ECO:0000256" key="2">
    <source>
        <dbReference type="ARBA" id="ARBA00004370"/>
    </source>
</evidence>
<reference evidence="23" key="1">
    <citation type="submission" date="2023-06" db="EMBL/GenBank/DDBJ databases">
        <title>Genomic analysis of the entomopathogenic nematode Steinernema hermaphroditum.</title>
        <authorList>
            <person name="Schwarz E.M."/>
            <person name="Heppert J.K."/>
            <person name="Baniya A."/>
            <person name="Schwartz H.T."/>
            <person name="Tan C.-H."/>
            <person name="Antoshechkin I."/>
            <person name="Sternberg P.W."/>
            <person name="Goodrich-Blair H."/>
            <person name="Dillman A.R."/>
        </authorList>
    </citation>
    <scope>NUCLEOTIDE SEQUENCE</scope>
    <source>
        <strain evidence="23">PS9179</strain>
        <tissue evidence="23">Whole animal</tissue>
    </source>
</reference>
<organism evidence="23 24">
    <name type="scientific">Steinernema hermaphroditum</name>
    <dbReference type="NCBI Taxonomy" id="289476"/>
    <lineage>
        <taxon>Eukaryota</taxon>
        <taxon>Metazoa</taxon>
        <taxon>Ecdysozoa</taxon>
        <taxon>Nematoda</taxon>
        <taxon>Chromadorea</taxon>
        <taxon>Rhabditida</taxon>
        <taxon>Tylenchina</taxon>
        <taxon>Panagrolaimomorpha</taxon>
        <taxon>Strongyloidoidea</taxon>
        <taxon>Steinernematidae</taxon>
        <taxon>Steinernema</taxon>
    </lineage>
</organism>
<feature type="domain" description="C2H2-type" evidence="21">
    <location>
        <begin position="217"/>
        <end position="235"/>
    </location>
</feature>
<evidence type="ECO:0000256" key="7">
    <source>
        <dbReference type="ARBA" id="ARBA00022771"/>
    </source>
</evidence>
<keyword evidence="7 16" id="KW-0863">Zinc-finger</keyword>
<dbReference type="GO" id="GO:0005509">
    <property type="term" value="F:calcium ion binding"/>
    <property type="evidence" value="ECO:0007669"/>
    <property type="project" value="UniProtKB-UniRule"/>
</dbReference>
<dbReference type="Pfam" id="PF07714">
    <property type="entry name" value="PK_Tyr_Ser-Thr"/>
    <property type="match status" value="1"/>
</dbReference>
<dbReference type="InterPro" id="IPR001245">
    <property type="entry name" value="Ser-Thr/Tyr_kinase_cat_dom"/>
</dbReference>
<gene>
    <name evidence="23" type="ORF">QR680_003311</name>
</gene>
<dbReference type="PROSITE" id="PS50268">
    <property type="entry name" value="CADHERIN_2"/>
    <property type="match status" value="4"/>
</dbReference>
<evidence type="ECO:0000256" key="11">
    <source>
        <dbReference type="ARBA" id="ARBA00023015"/>
    </source>
</evidence>
<feature type="domain" description="C2H2-type" evidence="21">
    <location>
        <begin position="106"/>
        <end position="133"/>
    </location>
</feature>
<dbReference type="PROSITE" id="PS00232">
    <property type="entry name" value="CADHERIN_1"/>
    <property type="match status" value="2"/>
</dbReference>
<feature type="compositionally biased region" description="Polar residues" evidence="18">
    <location>
        <begin position="264"/>
        <end position="282"/>
    </location>
</feature>
<dbReference type="GO" id="GO:0007156">
    <property type="term" value="P:homophilic cell adhesion via plasma membrane adhesion molecules"/>
    <property type="evidence" value="ECO:0007669"/>
    <property type="project" value="InterPro"/>
</dbReference>
<dbReference type="PANTHER" id="PTHR24026:SF135">
    <property type="entry name" value="CADHERIN DOMAIN-CONTAINING PROTEIN"/>
    <property type="match status" value="1"/>
</dbReference>
<evidence type="ECO:0000256" key="19">
    <source>
        <dbReference type="SAM" id="Phobius"/>
    </source>
</evidence>
<keyword evidence="12" id="KW-0238">DNA-binding</keyword>
<evidence type="ECO:0000256" key="17">
    <source>
        <dbReference type="PROSITE-ProRule" id="PRU00043"/>
    </source>
</evidence>
<feature type="compositionally biased region" description="Polar residues" evidence="18">
    <location>
        <begin position="567"/>
        <end position="582"/>
    </location>
</feature>
<dbReference type="Pfam" id="PF00096">
    <property type="entry name" value="zf-C2H2"/>
    <property type="match status" value="2"/>
</dbReference>
<feature type="region of interest" description="Disordered" evidence="18">
    <location>
        <begin position="1984"/>
        <end position="2026"/>
    </location>
</feature>
<dbReference type="CDD" id="cd11304">
    <property type="entry name" value="Cadherin_repeat"/>
    <property type="match status" value="6"/>
</dbReference>
<evidence type="ECO:0000256" key="9">
    <source>
        <dbReference type="ARBA" id="ARBA00022837"/>
    </source>
</evidence>
<name>A0AA39LK27_9BILA</name>
<dbReference type="InterPro" id="IPR020635">
    <property type="entry name" value="Tyr_kinase_cat_dom"/>
</dbReference>
<evidence type="ECO:0000259" key="21">
    <source>
        <dbReference type="PROSITE" id="PS50157"/>
    </source>
</evidence>
<dbReference type="InterPro" id="IPR002126">
    <property type="entry name" value="Cadherin-like_dom"/>
</dbReference>
<dbReference type="PRINTS" id="PR00109">
    <property type="entry name" value="TYRKINASE"/>
</dbReference>
<dbReference type="SMART" id="SM00355">
    <property type="entry name" value="ZnF_C2H2"/>
    <property type="match status" value="8"/>
</dbReference>
<feature type="region of interest" description="Disordered" evidence="18">
    <location>
        <begin position="876"/>
        <end position="948"/>
    </location>
</feature>
<dbReference type="GO" id="GO:0005886">
    <property type="term" value="C:plasma membrane"/>
    <property type="evidence" value="ECO:0007669"/>
    <property type="project" value="UniProtKB-SubCell"/>
</dbReference>
<feature type="domain" description="Cadherin" evidence="22">
    <location>
        <begin position="1576"/>
        <end position="1679"/>
    </location>
</feature>
<dbReference type="SUPFAM" id="SSF56112">
    <property type="entry name" value="Protein kinase-like (PK-like)"/>
    <property type="match status" value="1"/>
</dbReference>
<keyword evidence="10 19" id="KW-1133">Transmembrane helix</keyword>
<dbReference type="SUPFAM" id="SSF49313">
    <property type="entry name" value="Cadherin-like"/>
    <property type="match status" value="6"/>
</dbReference>
<feature type="compositionally biased region" description="Low complexity" evidence="18">
    <location>
        <begin position="890"/>
        <end position="911"/>
    </location>
</feature>
<evidence type="ECO:0000313" key="23">
    <source>
        <dbReference type="EMBL" id="KAK0400010.1"/>
    </source>
</evidence>
<keyword evidence="8" id="KW-0862">Zinc</keyword>
<feature type="region of interest" description="Disordered" evidence="18">
    <location>
        <begin position="564"/>
        <end position="615"/>
    </location>
</feature>
<feature type="domain" description="Protein kinase" evidence="20">
    <location>
        <begin position="3111"/>
        <end position="3395"/>
    </location>
</feature>
<evidence type="ECO:0000313" key="24">
    <source>
        <dbReference type="Proteomes" id="UP001175271"/>
    </source>
</evidence>
<dbReference type="PROSITE" id="PS50157">
    <property type="entry name" value="ZINC_FINGER_C2H2_2"/>
    <property type="match status" value="7"/>
</dbReference>
<feature type="domain" description="C2H2-type" evidence="21">
    <location>
        <begin position="134"/>
        <end position="161"/>
    </location>
</feature>
<dbReference type="PANTHER" id="PTHR24026">
    <property type="entry name" value="FAT ATYPICAL CADHERIN-RELATED"/>
    <property type="match status" value="1"/>
</dbReference>
<dbReference type="FunFam" id="3.30.160.60:FF:001273">
    <property type="entry name" value="Zinc finger protein"/>
    <property type="match status" value="1"/>
</dbReference>
<evidence type="ECO:0000259" key="20">
    <source>
        <dbReference type="PROSITE" id="PS50011"/>
    </source>
</evidence>
<keyword evidence="4 19" id="KW-0812">Transmembrane</keyword>
<evidence type="ECO:0000256" key="15">
    <source>
        <dbReference type="ARBA" id="ARBA00023242"/>
    </source>
</evidence>
<keyword evidence="13 19" id="KW-0472">Membrane</keyword>
<dbReference type="InterPro" id="IPR008266">
    <property type="entry name" value="Tyr_kinase_AS"/>
</dbReference>
<protein>
    <submittedName>
        <fullName evidence="23">Uncharacterized protein</fullName>
    </submittedName>
</protein>
<dbReference type="GO" id="GO:0005634">
    <property type="term" value="C:nucleus"/>
    <property type="evidence" value="ECO:0007669"/>
    <property type="project" value="UniProtKB-SubCell"/>
</dbReference>
<dbReference type="InterPro" id="IPR013087">
    <property type="entry name" value="Znf_C2H2_type"/>
</dbReference>
<keyword evidence="9 17" id="KW-0106">Calcium</keyword>
<evidence type="ECO:0000256" key="6">
    <source>
        <dbReference type="ARBA" id="ARBA00022737"/>
    </source>
</evidence>
<feature type="region of interest" description="Disordered" evidence="18">
    <location>
        <begin position="243"/>
        <end position="282"/>
    </location>
</feature>
<feature type="domain" description="Cadherin" evidence="22">
    <location>
        <begin position="1792"/>
        <end position="1888"/>
    </location>
</feature>
<keyword evidence="14" id="KW-0804">Transcription</keyword>
<dbReference type="Gene3D" id="3.30.160.60">
    <property type="entry name" value="Classic Zinc Finger"/>
    <property type="match status" value="5"/>
</dbReference>
<evidence type="ECO:0000256" key="8">
    <source>
        <dbReference type="ARBA" id="ARBA00022833"/>
    </source>
</evidence>
<dbReference type="FunFam" id="3.30.160.60:FF:001513">
    <property type="entry name" value="Zinc finger, C2H2 type"/>
    <property type="match status" value="1"/>
</dbReference>
<dbReference type="Pfam" id="PF00028">
    <property type="entry name" value="Cadherin"/>
    <property type="match status" value="3"/>
</dbReference>
<evidence type="ECO:0000256" key="10">
    <source>
        <dbReference type="ARBA" id="ARBA00022989"/>
    </source>
</evidence>
<comment type="caution">
    <text evidence="23">The sequence shown here is derived from an EMBL/GenBank/DDBJ whole genome shotgun (WGS) entry which is preliminary data.</text>
</comment>
<feature type="domain" description="C2H2-type" evidence="21">
    <location>
        <begin position="77"/>
        <end position="105"/>
    </location>
</feature>
<dbReference type="InterPro" id="IPR020894">
    <property type="entry name" value="Cadherin_CS"/>
</dbReference>
<dbReference type="PROSITE" id="PS00109">
    <property type="entry name" value="PROTEIN_KINASE_TYR"/>
    <property type="match status" value="1"/>
</dbReference>
<feature type="compositionally biased region" description="Basic and acidic residues" evidence="18">
    <location>
        <begin position="417"/>
        <end position="426"/>
    </location>
</feature>
<feature type="domain" description="C2H2-type" evidence="21">
    <location>
        <begin position="8"/>
        <end position="36"/>
    </location>
</feature>
<evidence type="ECO:0000256" key="16">
    <source>
        <dbReference type="PROSITE-ProRule" id="PRU00042"/>
    </source>
</evidence>
<dbReference type="EMBL" id="JAUCMV010000005">
    <property type="protein sequence ID" value="KAK0400010.1"/>
    <property type="molecule type" value="Genomic_DNA"/>
</dbReference>
<keyword evidence="24" id="KW-1185">Reference proteome</keyword>
<comment type="subcellular location">
    <subcellularLocation>
        <location evidence="2">Membrane</location>
    </subcellularLocation>
    <subcellularLocation>
        <location evidence="1">Nucleus</location>
    </subcellularLocation>
</comment>
<proteinExistence type="inferred from homology"/>
<dbReference type="PRINTS" id="PR00205">
    <property type="entry name" value="CADHERIN"/>
</dbReference>
<dbReference type="InterPro" id="IPR011009">
    <property type="entry name" value="Kinase-like_dom_sf"/>
</dbReference>
<accession>A0AA39LK27</accession>
<feature type="compositionally biased region" description="Polar residues" evidence="18">
    <location>
        <begin position="445"/>
        <end position="463"/>
    </location>
</feature>
<evidence type="ECO:0000256" key="14">
    <source>
        <dbReference type="ARBA" id="ARBA00023163"/>
    </source>
</evidence>
<dbReference type="CDD" id="cd00192">
    <property type="entry name" value="PTKc"/>
    <property type="match status" value="1"/>
</dbReference>
<keyword evidence="6" id="KW-0677">Repeat</keyword>
<dbReference type="PROSITE" id="PS00028">
    <property type="entry name" value="ZINC_FINGER_C2H2_1"/>
    <property type="match status" value="7"/>
</dbReference>
<dbReference type="GO" id="GO:0003690">
    <property type="term" value="F:double-stranded DNA binding"/>
    <property type="evidence" value="ECO:0007669"/>
    <property type="project" value="UniProtKB-ARBA"/>
</dbReference>
<evidence type="ECO:0000256" key="4">
    <source>
        <dbReference type="ARBA" id="ARBA00022692"/>
    </source>
</evidence>
<feature type="compositionally biased region" description="Low complexity" evidence="18">
    <location>
        <begin position="930"/>
        <end position="944"/>
    </location>
</feature>
<dbReference type="InterPro" id="IPR036236">
    <property type="entry name" value="Znf_C2H2_sf"/>
</dbReference>
<dbReference type="SMART" id="SM00112">
    <property type="entry name" value="CA"/>
    <property type="match status" value="4"/>
</dbReference>